<sequence length="377" mass="42989">MSRHKLFTKLGSNTKPIQTRKDFHSTVLGHIDKTHKGKSLLGDFQKVYKGNTRASMSTLPQLVDSIENHKKNLKLVYRGMKIEEVSDLLKKQKFLCPPKPKKERHYNIPEHVIQNNSSAFGSFTLSLTYGGDYASKSTIVPSSGAIVEANYPPFFVNPKELLATHEEMFKRFSDRYEGDQRIVGGRFMGLTNIFETTANNSEITMIRNMGNFYCGLHMHDVRAIHILTVPGKILSKWTSIDTPLHDVTFINPDYKQRVCAIKVGFAENDNFLDEEYEIVNQRNRDMKLIPEDARIITIHEAKYIAKSGLLESLNDMYEIDETLVLSHVSSNIPVNDIKALVEYIRKTVESLPNLKKKESRIEELTELEPEGDGPTKN</sequence>
<organism evidence="1 2">
    <name type="scientific">Legionella wadsworthii</name>
    <dbReference type="NCBI Taxonomy" id="28088"/>
    <lineage>
        <taxon>Bacteria</taxon>
        <taxon>Pseudomonadati</taxon>
        <taxon>Pseudomonadota</taxon>
        <taxon>Gammaproteobacteria</taxon>
        <taxon>Legionellales</taxon>
        <taxon>Legionellaceae</taxon>
        <taxon>Legionella</taxon>
    </lineage>
</organism>
<evidence type="ECO:0000313" key="2">
    <source>
        <dbReference type="Proteomes" id="UP000255297"/>
    </source>
</evidence>
<dbReference type="RefSeq" id="WP_051635538.1">
    <property type="nucleotide sequence ID" value="NZ_CAAAIS010000003.1"/>
</dbReference>
<dbReference type="EMBL" id="UGPB01000001">
    <property type="protein sequence ID" value="STY29279.1"/>
    <property type="molecule type" value="Genomic_DNA"/>
</dbReference>
<evidence type="ECO:0000313" key="1">
    <source>
        <dbReference type="EMBL" id="STY29279.1"/>
    </source>
</evidence>
<proteinExistence type="predicted"/>
<reference evidence="1 2" key="1">
    <citation type="submission" date="2018-06" db="EMBL/GenBank/DDBJ databases">
        <authorList>
            <consortium name="Pathogen Informatics"/>
            <person name="Doyle S."/>
        </authorList>
    </citation>
    <scope>NUCLEOTIDE SEQUENCE [LARGE SCALE GENOMIC DNA]</scope>
    <source>
        <strain evidence="1 2">NCTC11532</strain>
    </source>
</reference>
<dbReference type="OrthoDB" id="5651981at2"/>
<dbReference type="Proteomes" id="UP000255297">
    <property type="component" value="Unassembled WGS sequence"/>
</dbReference>
<protein>
    <submittedName>
        <fullName evidence="1">Uncharacterized protein</fullName>
    </submittedName>
</protein>
<name>A0A378LTX9_9GAMM</name>
<dbReference type="AlphaFoldDB" id="A0A378LTX9"/>
<accession>A0A378LTX9</accession>
<keyword evidence="2" id="KW-1185">Reference proteome</keyword>
<gene>
    <name evidence="1" type="ORF">NCTC11532_01464</name>
</gene>